<keyword evidence="4" id="KW-0540">Nuclease</keyword>
<comment type="caution">
    <text evidence="20">The sequence shown here is derived from an EMBL/GenBank/DDBJ whole genome shotgun (WGS) entry which is preliminary data.</text>
</comment>
<keyword evidence="7" id="KW-0064">Aspartyl protease</keyword>
<feature type="region of interest" description="Disordered" evidence="18">
    <location>
        <begin position="457"/>
        <end position="492"/>
    </location>
</feature>
<dbReference type="GO" id="GO:0015074">
    <property type="term" value="P:DNA integration"/>
    <property type="evidence" value="ECO:0007669"/>
    <property type="project" value="UniProtKB-KW"/>
</dbReference>
<keyword evidence="12" id="KW-0229">DNA integration</keyword>
<evidence type="ECO:0000313" key="20">
    <source>
        <dbReference type="EMBL" id="KAE8672699.1"/>
    </source>
</evidence>
<dbReference type="GO" id="GO:0004523">
    <property type="term" value="F:RNA-DNA hybrid ribonuclease activity"/>
    <property type="evidence" value="ECO:0007669"/>
    <property type="project" value="InterPro"/>
</dbReference>
<dbReference type="GO" id="GO:0006508">
    <property type="term" value="P:proteolysis"/>
    <property type="evidence" value="ECO:0007669"/>
    <property type="project" value="UniProtKB-KW"/>
</dbReference>
<evidence type="ECO:0000256" key="10">
    <source>
        <dbReference type="ARBA" id="ARBA00022840"/>
    </source>
</evidence>
<keyword evidence="10" id="KW-0067">ATP-binding</keyword>
<accession>A0A6A2YC73</accession>
<reference evidence="20" key="1">
    <citation type="submission" date="2019-09" db="EMBL/GenBank/DDBJ databases">
        <title>Draft genome information of white flower Hibiscus syriacus.</title>
        <authorList>
            <person name="Kim Y.-M."/>
        </authorList>
    </citation>
    <scope>NUCLEOTIDE SEQUENCE [LARGE SCALE GENOMIC DNA]</scope>
    <source>
        <strain evidence="20">YM2019G1</strain>
    </source>
</reference>
<evidence type="ECO:0000256" key="4">
    <source>
        <dbReference type="ARBA" id="ARBA00022722"/>
    </source>
</evidence>
<dbReference type="InterPro" id="IPR036397">
    <property type="entry name" value="RNaseH_sf"/>
</dbReference>
<keyword evidence="17" id="KW-0511">Multifunctional enzyme</keyword>
<organism evidence="20 21">
    <name type="scientific">Hibiscus syriacus</name>
    <name type="common">Rose of Sharon</name>
    <dbReference type="NCBI Taxonomy" id="106335"/>
    <lineage>
        <taxon>Eukaryota</taxon>
        <taxon>Viridiplantae</taxon>
        <taxon>Streptophyta</taxon>
        <taxon>Embryophyta</taxon>
        <taxon>Tracheophyta</taxon>
        <taxon>Spermatophyta</taxon>
        <taxon>Magnoliopsida</taxon>
        <taxon>eudicotyledons</taxon>
        <taxon>Gunneridae</taxon>
        <taxon>Pentapetalae</taxon>
        <taxon>rosids</taxon>
        <taxon>malvids</taxon>
        <taxon>Malvales</taxon>
        <taxon>Malvaceae</taxon>
        <taxon>Malvoideae</taxon>
        <taxon>Hibiscus</taxon>
    </lineage>
</organism>
<sequence>MNVGVWMLIVFTVSKRPGKAHPVPRSPRLPHSVSLSLIDNNYNMLPTKGGLPLSDSNLTRSFMWVDDIEDIQAEAVTFYFGLFSSSSPPSPDGLLQTVTPVIDPRKAHGIDGLPSSFCWSLAIGLGRCLSSYQGGPRITHLLYANDSLLFLLIHDVEFHHVRVVLDLYESCSDQKMNFAKSSKYFSPITPLDVQAYLKSCLGVSYVSDSGHYLVYFKAVGQTLPTFVTGCYLLPDRVIDDMVFNIAMLGKNIWWCFTNPDSFVTRILATKYFPSGVSDGSCGLCGLSEETVLHALRDYPIVRSILHSTGLVIDEASLHCTTCGEWLEYLMQSLSLQRFTALLILWKICWSHCVLLDSRIIINVDGACPKRLGSSVVGVVAIDSTGSVIVGRVFSCSGVACIVEAQALCHGIRVAIEIEFTRVMMDNQTESHEARLNRTEEKTEDKAFHVKGKAFPKKNEQKWRGQVGSRGRGGRGRGRDRSDGYQNQTQQRDNKRQWVLNHMNCVKSLFNEIDEIFKQKVTLGDNKQIQVEGKGNVAVKSSYGKLMATGYSILFDDASCVIKDKKSDQTIVDIRMTPNKWFPLVISDVQNNALAIKETSESRLWHLTFKALVEKQTGRCIKALRTDRGGEFVLHEFNSFCEEHGMRRELTAPYTPEQNGVVERKNRTIVEIERSMLKAKELSNQLWAEAVATEVYLLNLSPTSVVLNQTPYEAWYEKRPLFETIRIILALAAHLKKTVYQFDVKSAFLNADLQEGVYIAQPDGFMIEGTYEFLIICLYVDDMIYMGSSSLINEFKACMIKEFEMTNLGALQFFLGLEVMQIEDGIFVSQKKYAVDLLKKLKMTGCKTVATPMNLNEKLNDDGTEATDARSFKSLVGGLIYLTNTRPDISFVVGVISRFMHCLSRHHFGAAKRVTVYCQNS</sequence>
<evidence type="ECO:0000256" key="3">
    <source>
        <dbReference type="ARBA" id="ARBA00022670"/>
    </source>
</evidence>
<dbReference type="InterPro" id="IPR001584">
    <property type="entry name" value="Integrase_cat-core"/>
</dbReference>
<dbReference type="InterPro" id="IPR013103">
    <property type="entry name" value="RVT_2"/>
</dbReference>
<keyword evidence="8" id="KW-0255">Endonuclease</keyword>
<dbReference type="GO" id="GO:0003964">
    <property type="term" value="F:RNA-directed DNA polymerase activity"/>
    <property type="evidence" value="ECO:0007669"/>
    <property type="project" value="UniProtKB-KW"/>
</dbReference>
<dbReference type="InterPro" id="IPR012337">
    <property type="entry name" value="RNaseH-like_sf"/>
</dbReference>
<dbReference type="Gene3D" id="3.30.420.10">
    <property type="entry name" value="Ribonuclease H-like superfamily/Ribonuclease H"/>
    <property type="match status" value="1"/>
</dbReference>
<dbReference type="Pfam" id="PF07727">
    <property type="entry name" value="RVT_2"/>
    <property type="match status" value="2"/>
</dbReference>
<keyword evidence="15" id="KW-0917">Virion maturation</keyword>
<keyword evidence="9" id="KW-0378">Hydrolase</keyword>
<keyword evidence="5" id="KW-0479">Metal-binding</keyword>
<dbReference type="InterPro" id="IPR002156">
    <property type="entry name" value="RNaseH_domain"/>
</dbReference>
<proteinExistence type="predicted"/>
<evidence type="ECO:0000256" key="1">
    <source>
        <dbReference type="ARBA" id="ARBA00002180"/>
    </source>
</evidence>
<dbReference type="GO" id="GO:0005524">
    <property type="term" value="F:ATP binding"/>
    <property type="evidence" value="ECO:0007669"/>
    <property type="project" value="UniProtKB-KW"/>
</dbReference>
<dbReference type="GO" id="GO:0003676">
    <property type="term" value="F:nucleic acid binding"/>
    <property type="evidence" value="ECO:0007669"/>
    <property type="project" value="InterPro"/>
</dbReference>
<evidence type="ECO:0000256" key="2">
    <source>
        <dbReference type="ARBA" id="ARBA00022612"/>
    </source>
</evidence>
<evidence type="ECO:0000256" key="17">
    <source>
        <dbReference type="ARBA" id="ARBA00023268"/>
    </source>
</evidence>
<keyword evidence="14" id="KW-0239">DNA-directed DNA polymerase</keyword>
<evidence type="ECO:0000256" key="14">
    <source>
        <dbReference type="ARBA" id="ARBA00022932"/>
    </source>
</evidence>
<evidence type="ECO:0000256" key="16">
    <source>
        <dbReference type="ARBA" id="ARBA00023172"/>
    </source>
</evidence>
<evidence type="ECO:0000256" key="5">
    <source>
        <dbReference type="ARBA" id="ARBA00022723"/>
    </source>
</evidence>
<keyword evidence="16" id="KW-0233">DNA recombination</keyword>
<keyword evidence="2" id="KW-1188">Viral release from host cell</keyword>
<keyword evidence="11" id="KW-0460">Magnesium</keyword>
<dbReference type="InterPro" id="IPR054722">
    <property type="entry name" value="PolX-like_BBD"/>
</dbReference>
<evidence type="ECO:0000256" key="7">
    <source>
        <dbReference type="ARBA" id="ARBA00022750"/>
    </source>
</evidence>
<evidence type="ECO:0000313" key="21">
    <source>
        <dbReference type="Proteomes" id="UP000436088"/>
    </source>
</evidence>
<evidence type="ECO:0000256" key="12">
    <source>
        <dbReference type="ARBA" id="ARBA00022908"/>
    </source>
</evidence>
<dbReference type="PANTHER" id="PTHR42648:SF11">
    <property type="entry name" value="TRANSPOSON TY4-P GAG-POL POLYPROTEIN"/>
    <property type="match status" value="1"/>
</dbReference>
<keyword evidence="21" id="KW-1185">Reference proteome</keyword>
<evidence type="ECO:0000256" key="8">
    <source>
        <dbReference type="ARBA" id="ARBA00022759"/>
    </source>
</evidence>
<name>A0A6A2YC73_HIBSY</name>
<keyword evidence="13" id="KW-0695">RNA-directed DNA polymerase</keyword>
<gene>
    <name evidence="20" type="ORF">F3Y22_tig00111835pilonHSYRG00223</name>
</gene>
<evidence type="ECO:0000256" key="13">
    <source>
        <dbReference type="ARBA" id="ARBA00022918"/>
    </source>
</evidence>
<dbReference type="SUPFAM" id="SSF53098">
    <property type="entry name" value="Ribonuclease H-like"/>
    <property type="match status" value="1"/>
</dbReference>
<dbReference type="GO" id="GO:0046872">
    <property type="term" value="F:metal ion binding"/>
    <property type="evidence" value="ECO:0007669"/>
    <property type="project" value="UniProtKB-KW"/>
</dbReference>
<feature type="domain" description="Integrase catalytic" evidence="19">
    <location>
        <begin position="554"/>
        <end position="718"/>
    </location>
</feature>
<dbReference type="GO" id="GO:0006310">
    <property type="term" value="P:DNA recombination"/>
    <property type="evidence" value="ECO:0007669"/>
    <property type="project" value="UniProtKB-KW"/>
</dbReference>
<dbReference type="InterPro" id="IPR039537">
    <property type="entry name" value="Retrotran_Ty1/copia-like"/>
</dbReference>
<dbReference type="GO" id="GO:0003887">
    <property type="term" value="F:DNA-directed DNA polymerase activity"/>
    <property type="evidence" value="ECO:0007669"/>
    <property type="project" value="UniProtKB-KW"/>
</dbReference>
<evidence type="ECO:0000259" key="19">
    <source>
        <dbReference type="PROSITE" id="PS50994"/>
    </source>
</evidence>
<dbReference type="PROSITE" id="PS50994">
    <property type="entry name" value="INTEGRASE"/>
    <property type="match status" value="1"/>
</dbReference>
<dbReference type="GO" id="GO:0004190">
    <property type="term" value="F:aspartic-type endopeptidase activity"/>
    <property type="evidence" value="ECO:0007669"/>
    <property type="project" value="UniProtKB-KW"/>
</dbReference>
<dbReference type="Pfam" id="PF22936">
    <property type="entry name" value="Pol_BBD"/>
    <property type="match status" value="1"/>
</dbReference>
<dbReference type="Proteomes" id="UP000436088">
    <property type="component" value="Unassembled WGS sequence"/>
</dbReference>
<evidence type="ECO:0000256" key="6">
    <source>
        <dbReference type="ARBA" id="ARBA00022741"/>
    </source>
</evidence>
<dbReference type="AlphaFoldDB" id="A0A6A2YC73"/>
<evidence type="ECO:0000256" key="11">
    <source>
        <dbReference type="ARBA" id="ARBA00022842"/>
    </source>
</evidence>
<dbReference type="EMBL" id="VEPZ02001442">
    <property type="protein sequence ID" value="KAE8672699.1"/>
    <property type="molecule type" value="Genomic_DNA"/>
</dbReference>
<evidence type="ECO:0000256" key="15">
    <source>
        <dbReference type="ARBA" id="ARBA00023113"/>
    </source>
</evidence>
<dbReference type="Pfam" id="PF13456">
    <property type="entry name" value="RVT_3"/>
    <property type="match status" value="1"/>
</dbReference>
<evidence type="ECO:0000256" key="18">
    <source>
        <dbReference type="SAM" id="MobiDB-lite"/>
    </source>
</evidence>
<dbReference type="PANTHER" id="PTHR42648">
    <property type="entry name" value="TRANSPOSASE, PUTATIVE-RELATED"/>
    <property type="match status" value="1"/>
</dbReference>
<dbReference type="SUPFAM" id="SSF56672">
    <property type="entry name" value="DNA/RNA polymerases"/>
    <property type="match status" value="1"/>
</dbReference>
<keyword evidence="6" id="KW-0547">Nucleotide-binding</keyword>
<keyword evidence="14" id="KW-0548">Nucleotidyltransferase</keyword>
<dbReference type="InterPro" id="IPR043502">
    <property type="entry name" value="DNA/RNA_pol_sf"/>
</dbReference>
<comment type="function">
    <text evidence="1">The aspartyl protease (PR) mediates the proteolytic cleavages of the Gag and Gag-Pol polyproteins after assembly of the VLP.</text>
</comment>
<evidence type="ECO:0000256" key="9">
    <source>
        <dbReference type="ARBA" id="ARBA00022801"/>
    </source>
</evidence>
<keyword evidence="14" id="KW-0808">Transferase</keyword>
<protein>
    <recommendedName>
        <fullName evidence="19">Integrase catalytic domain-containing protein</fullName>
    </recommendedName>
</protein>
<keyword evidence="3" id="KW-0645">Protease</keyword>